<proteinExistence type="predicted"/>
<organism evidence="1 2">
    <name type="scientific">Microvirga terricola</name>
    <dbReference type="NCBI Taxonomy" id="2719797"/>
    <lineage>
        <taxon>Bacteria</taxon>
        <taxon>Pseudomonadati</taxon>
        <taxon>Pseudomonadota</taxon>
        <taxon>Alphaproteobacteria</taxon>
        <taxon>Hyphomicrobiales</taxon>
        <taxon>Methylobacteriaceae</taxon>
        <taxon>Microvirga</taxon>
    </lineage>
</organism>
<gene>
    <name evidence="1" type="ORF">HB375_00965</name>
</gene>
<dbReference type="RefSeq" id="WP_167671084.1">
    <property type="nucleotide sequence ID" value="NZ_JAATJS010000001.1"/>
</dbReference>
<keyword evidence="2" id="KW-1185">Reference proteome</keyword>
<dbReference type="Gene3D" id="3.20.20.80">
    <property type="entry name" value="Glycosidases"/>
    <property type="match status" value="1"/>
</dbReference>
<sequence>MFRSFFLAGFEGSTGYNRHGQWFDQVVATGHDKTFREDYRALAKLGIHGIREVMRWPLIDLGRGRYDFSSVAPFLHAAAESGLEVIWDLFHYGFPRHVDLWSTDFPSRFADYCYAAARLVERHSSSIPYFTPVNEPSFMAYAGGEKGLFAPHESGRGWDLKVALVRAAIQGIDAIRSVRSDARIVNADPLCSVVAPMCEEEEWRAVVEDFNNRLVFQSWDMLCGRLLPELGGSRAHLDIVGVNYYWTNQWEWNTPPSVDGTIPPLAEDDPRRVKLRDLVTSVSDRYGGDLMITETTHVGERRGPWLREVAGESEILLRDGVPLQGVCLYPILGMPEWHSPQDWTPMGLWDPVCRHEPHGERVPCQPMLDAFRDMRGLDVLHARRRRERLSPRARVMT</sequence>
<name>A0ABX0V5R6_9HYPH</name>
<comment type="caution">
    <text evidence="1">The sequence shown here is derived from an EMBL/GenBank/DDBJ whole genome shotgun (WGS) entry which is preliminary data.</text>
</comment>
<reference evidence="1 2" key="1">
    <citation type="submission" date="2020-03" db="EMBL/GenBank/DDBJ databases">
        <title>The genome sequence of Microvirga sp. c23x22.</title>
        <authorList>
            <person name="Zhang X."/>
        </authorList>
    </citation>
    <scope>NUCLEOTIDE SEQUENCE [LARGE SCALE GENOMIC DNA]</scope>
    <source>
        <strain evidence="2">c23x22</strain>
    </source>
</reference>
<evidence type="ECO:0000313" key="2">
    <source>
        <dbReference type="Proteomes" id="UP000707352"/>
    </source>
</evidence>
<dbReference type="SUPFAM" id="SSF51445">
    <property type="entry name" value="(Trans)glycosidases"/>
    <property type="match status" value="1"/>
</dbReference>
<evidence type="ECO:0000313" key="1">
    <source>
        <dbReference type="EMBL" id="NIX75182.1"/>
    </source>
</evidence>
<accession>A0ABX0V5R6</accession>
<protein>
    <submittedName>
        <fullName evidence="1">Family 1 glycosylhydrolase</fullName>
    </submittedName>
</protein>
<dbReference type="Proteomes" id="UP000707352">
    <property type="component" value="Unassembled WGS sequence"/>
</dbReference>
<dbReference type="InterPro" id="IPR017853">
    <property type="entry name" value="GH"/>
</dbReference>
<dbReference type="EMBL" id="JAATJS010000001">
    <property type="protein sequence ID" value="NIX75182.1"/>
    <property type="molecule type" value="Genomic_DNA"/>
</dbReference>